<organism evidence="8 9">
    <name type="scientific">Papiliotrema laurentii</name>
    <name type="common">Cryptococcus laurentii</name>
    <dbReference type="NCBI Taxonomy" id="5418"/>
    <lineage>
        <taxon>Eukaryota</taxon>
        <taxon>Fungi</taxon>
        <taxon>Dikarya</taxon>
        <taxon>Basidiomycota</taxon>
        <taxon>Agaricomycotina</taxon>
        <taxon>Tremellomycetes</taxon>
        <taxon>Tremellales</taxon>
        <taxon>Rhynchogastremaceae</taxon>
        <taxon>Papiliotrema</taxon>
    </lineage>
</organism>
<evidence type="ECO:0000256" key="5">
    <source>
        <dbReference type="ARBA" id="ARBA00023136"/>
    </source>
</evidence>
<evidence type="ECO:0000256" key="7">
    <source>
        <dbReference type="SAM" id="Phobius"/>
    </source>
</evidence>
<feature type="region of interest" description="Disordered" evidence="6">
    <location>
        <begin position="305"/>
        <end position="375"/>
    </location>
</feature>
<comment type="subcellular location">
    <subcellularLocation>
        <location evidence="1">Membrane</location>
        <topology evidence="1">Multi-pass membrane protein</topology>
    </subcellularLocation>
</comment>
<name>A0AAD9FUM6_PAPLA</name>
<feature type="region of interest" description="Disordered" evidence="6">
    <location>
        <begin position="1"/>
        <end position="36"/>
    </location>
</feature>
<reference evidence="8" key="1">
    <citation type="submission" date="2023-02" db="EMBL/GenBank/DDBJ databases">
        <title>Identification and recombinant expression of a fungal hydrolase from Papiliotrema laurentii that hydrolyzes apple cutin and clears colloidal polyester polyurethane.</title>
        <authorList>
            <consortium name="DOE Joint Genome Institute"/>
            <person name="Roman V.A."/>
            <person name="Bojanowski C."/>
            <person name="Crable B.R."/>
            <person name="Wagner D.N."/>
            <person name="Hung C.S."/>
            <person name="Nadeau L.J."/>
            <person name="Schratz L."/>
            <person name="Haridas S."/>
            <person name="Pangilinan J."/>
            <person name="Lipzen A."/>
            <person name="Na H."/>
            <person name="Yan M."/>
            <person name="Ng V."/>
            <person name="Grigoriev I.V."/>
            <person name="Spatafora J.W."/>
            <person name="Barlow D."/>
            <person name="Biffinger J."/>
            <person name="Kelley-Loughnane N."/>
            <person name="Varaljay V.A."/>
            <person name="Crookes-Goodson W.J."/>
        </authorList>
    </citation>
    <scope>NUCLEOTIDE SEQUENCE</scope>
    <source>
        <strain evidence="8">5307AH</strain>
    </source>
</reference>
<proteinExistence type="inferred from homology"/>
<evidence type="ECO:0000256" key="6">
    <source>
        <dbReference type="SAM" id="MobiDB-lite"/>
    </source>
</evidence>
<feature type="region of interest" description="Disordered" evidence="6">
    <location>
        <begin position="58"/>
        <end position="124"/>
    </location>
</feature>
<accession>A0AAD9FUM6</accession>
<keyword evidence="9" id="KW-1185">Reference proteome</keyword>
<keyword evidence="4 7" id="KW-1133">Transmembrane helix</keyword>
<evidence type="ECO:0000256" key="4">
    <source>
        <dbReference type="ARBA" id="ARBA00022989"/>
    </source>
</evidence>
<feature type="compositionally biased region" description="Polar residues" evidence="6">
    <location>
        <begin position="320"/>
        <end position="354"/>
    </location>
</feature>
<keyword evidence="3 7" id="KW-0812">Transmembrane</keyword>
<dbReference type="AlphaFoldDB" id="A0AAD9FUM6"/>
<evidence type="ECO:0000313" key="8">
    <source>
        <dbReference type="EMBL" id="KAK1926413.1"/>
    </source>
</evidence>
<evidence type="ECO:0000256" key="2">
    <source>
        <dbReference type="ARBA" id="ARBA00008573"/>
    </source>
</evidence>
<keyword evidence="5 7" id="KW-0472">Membrane</keyword>
<dbReference type="EMBL" id="JAODAN010000002">
    <property type="protein sequence ID" value="KAK1926413.1"/>
    <property type="molecule type" value="Genomic_DNA"/>
</dbReference>
<feature type="transmembrane region" description="Helical" evidence="7">
    <location>
        <begin position="239"/>
        <end position="260"/>
    </location>
</feature>
<gene>
    <name evidence="8" type="ORF">DB88DRAFT_508510</name>
</gene>
<evidence type="ECO:0000256" key="1">
    <source>
        <dbReference type="ARBA" id="ARBA00004141"/>
    </source>
</evidence>
<dbReference type="GO" id="GO:0016020">
    <property type="term" value="C:membrane"/>
    <property type="evidence" value="ECO:0007669"/>
    <property type="project" value="UniProtKB-SubCell"/>
</dbReference>
<dbReference type="PANTHER" id="PTHR12300">
    <property type="entry name" value="HVA22-LIKE PROTEINS"/>
    <property type="match status" value="1"/>
</dbReference>
<comment type="similarity">
    <text evidence="2">Belongs to the DP1 family.</text>
</comment>
<protein>
    <submittedName>
        <fullName evidence="8">TB2/DP1, HVA22 family-domain-containing protein</fullName>
    </submittedName>
</protein>
<dbReference type="Proteomes" id="UP001182556">
    <property type="component" value="Unassembled WGS sequence"/>
</dbReference>
<comment type="caution">
    <text evidence="8">The sequence shown here is derived from an EMBL/GenBank/DDBJ whole genome shotgun (WGS) entry which is preliminary data.</text>
</comment>
<feature type="transmembrane region" description="Helical" evidence="7">
    <location>
        <begin position="181"/>
        <end position="203"/>
    </location>
</feature>
<evidence type="ECO:0000256" key="3">
    <source>
        <dbReference type="ARBA" id="ARBA00022692"/>
    </source>
</evidence>
<dbReference type="InterPro" id="IPR004345">
    <property type="entry name" value="TB2_DP1_HVA22"/>
</dbReference>
<dbReference type="Pfam" id="PF03134">
    <property type="entry name" value="TB2_DP1_HVA22"/>
    <property type="match status" value="1"/>
</dbReference>
<dbReference type="PANTHER" id="PTHR12300:SF161">
    <property type="entry name" value="RECEPTOR EXPRESSION-ENHANCING PROTEIN"/>
    <property type="match status" value="1"/>
</dbReference>
<sequence length="401" mass="41390">MTTNAPIDPATLHLEATQTEGIPSLGVKPASNNPFVGEPVGHKELAVPAIPVVAASPATTASPNTTGTAASPVHPPQSGSTSTSASKPSTGTQSTGAQSTGARSTDSHSTSAHSTSTDGPTATGLRQRVNSLSHQLDHATEHPVVQNAKGTAQKQIAQLREQLGRSQTIRDLEKRFNIDRVYLVVGGVLAYLLLIPLNLFGLALPTTTLLTLLPPSFLALGLLEANVSSEQNEAATRALLAYFVTLGFIQFLESLAAGVLEKRIPQYYTLKLLVLAYLLHPRTQGAMHLHRNVYRPLFVHAQAATSPVNTPPQSKEAGFNVSSPSTATKPLSASSTSTFDAPSTGASGLTSGFTSAKHGEPATGPTTGGSIGSSGIYASDAEGNVTKTGLKGGDVPIVGLT</sequence>
<evidence type="ECO:0000313" key="9">
    <source>
        <dbReference type="Proteomes" id="UP001182556"/>
    </source>
</evidence>
<feature type="compositionally biased region" description="Low complexity" evidence="6">
    <location>
        <begin position="58"/>
        <end position="118"/>
    </location>
</feature>